<protein>
    <submittedName>
        <fullName evidence="3">XRE family transcriptional regulator</fullName>
    </submittedName>
</protein>
<evidence type="ECO:0000256" key="1">
    <source>
        <dbReference type="SAM" id="MobiDB-lite"/>
    </source>
</evidence>
<dbReference type="Proteomes" id="UP000288603">
    <property type="component" value="Unassembled WGS sequence"/>
</dbReference>
<dbReference type="PROSITE" id="PS50943">
    <property type="entry name" value="HTH_CROC1"/>
    <property type="match status" value="1"/>
</dbReference>
<dbReference type="SUPFAM" id="SSF47413">
    <property type="entry name" value="lambda repressor-like DNA-binding domains"/>
    <property type="match status" value="1"/>
</dbReference>
<evidence type="ECO:0000313" key="3">
    <source>
        <dbReference type="EMBL" id="RWZ58504.1"/>
    </source>
</evidence>
<dbReference type="Pfam" id="PF17765">
    <property type="entry name" value="MLTR_LBD"/>
    <property type="match status" value="1"/>
</dbReference>
<dbReference type="Gene3D" id="1.10.260.40">
    <property type="entry name" value="lambda repressor-like DNA-binding domains"/>
    <property type="match status" value="1"/>
</dbReference>
<dbReference type="InterPro" id="IPR001387">
    <property type="entry name" value="Cro/C1-type_HTH"/>
</dbReference>
<comment type="caution">
    <text evidence="3">The sequence shown here is derived from an EMBL/GenBank/DDBJ whole genome shotgun (WGS) entry which is preliminary data.</text>
</comment>
<dbReference type="GO" id="GO:0003677">
    <property type="term" value="F:DNA binding"/>
    <property type="evidence" value="ECO:0007669"/>
    <property type="project" value="InterPro"/>
</dbReference>
<reference evidence="3 4" key="1">
    <citation type="submission" date="2018-12" db="EMBL/GenBank/DDBJ databases">
        <authorList>
            <person name="Li F."/>
        </authorList>
    </citation>
    <scope>NUCLEOTIDE SEQUENCE [LARGE SCALE GENOMIC DNA]</scope>
    <source>
        <strain evidence="3 4">8H24J-4-2</strain>
    </source>
</reference>
<evidence type="ECO:0000313" key="4">
    <source>
        <dbReference type="Proteomes" id="UP000288603"/>
    </source>
</evidence>
<dbReference type="SMART" id="SM00530">
    <property type="entry name" value="HTH_XRE"/>
    <property type="match status" value="1"/>
</dbReference>
<dbReference type="InterPro" id="IPR041413">
    <property type="entry name" value="MLTR_LBD"/>
</dbReference>
<dbReference type="OrthoDB" id="3518652at2"/>
<dbReference type="Pfam" id="PF13560">
    <property type="entry name" value="HTH_31"/>
    <property type="match status" value="1"/>
</dbReference>
<dbReference type="InterPro" id="IPR010982">
    <property type="entry name" value="Lambda_DNA-bd_dom_sf"/>
</dbReference>
<dbReference type="Gene3D" id="3.30.450.180">
    <property type="match status" value="1"/>
</dbReference>
<sequence length="322" mass="35470">MLWTATLAAGEPPSCARAAPGPSPRLSQSSEGQHDPAAGAYPRSVDQDNLLGEFLHARRELVHPEEVGLPVGQRRRVAGLRREEVASLAGISTEYYVRLEQGRDRHPSEQVVDAIADALRLDVESKRHAFELARDRSRQRKFAGARAEKVPAGVQMLLSTMNVPAFVLNRYRDVLAVNDLATAMEPSLVVGSNRLVSLFTDPEARAYHPDLDANTASVVAQLRADIGTDDRDPRYQALVGELSLRSEQFRRLWARHDVRLGGSDSAIVEHPEWGEIRLRREKLAMVGTDLVLVIYHADPGSRSADVIAQQWLAIRTGAGEDG</sequence>
<dbReference type="AlphaFoldDB" id="A0A3S3ZJT3"/>
<organism evidence="3 4">
    <name type="scientific">Labedella populi</name>
    <dbReference type="NCBI Taxonomy" id="2498850"/>
    <lineage>
        <taxon>Bacteria</taxon>
        <taxon>Bacillati</taxon>
        <taxon>Actinomycetota</taxon>
        <taxon>Actinomycetes</taxon>
        <taxon>Micrococcales</taxon>
        <taxon>Microbacteriaceae</taxon>
        <taxon>Labedella</taxon>
    </lineage>
</organism>
<gene>
    <name evidence="3" type="ORF">ELQ92_14475</name>
</gene>
<feature type="domain" description="HTH cro/C1-type" evidence="2">
    <location>
        <begin position="73"/>
        <end position="126"/>
    </location>
</feature>
<dbReference type="EMBL" id="RZNC01000006">
    <property type="protein sequence ID" value="RWZ58504.1"/>
    <property type="molecule type" value="Genomic_DNA"/>
</dbReference>
<feature type="region of interest" description="Disordered" evidence="1">
    <location>
        <begin position="1"/>
        <end position="44"/>
    </location>
</feature>
<dbReference type="PANTHER" id="PTHR35010:SF2">
    <property type="entry name" value="BLL4672 PROTEIN"/>
    <property type="match status" value="1"/>
</dbReference>
<keyword evidence="4" id="KW-1185">Reference proteome</keyword>
<evidence type="ECO:0000259" key="2">
    <source>
        <dbReference type="PROSITE" id="PS50943"/>
    </source>
</evidence>
<dbReference type="PANTHER" id="PTHR35010">
    <property type="entry name" value="BLL4672 PROTEIN-RELATED"/>
    <property type="match status" value="1"/>
</dbReference>
<accession>A0A3S3ZJT3</accession>
<dbReference type="CDD" id="cd00093">
    <property type="entry name" value="HTH_XRE"/>
    <property type="match status" value="1"/>
</dbReference>
<proteinExistence type="predicted"/>
<name>A0A3S3ZJT3_9MICO</name>